<protein>
    <submittedName>
        <fullName evidence="3">Uncharacterized protein</fullName>
    </submittedName>
</protein>
<feature type="region of interest" description="Disordered" evidence="1">
    <location>
        <begin position="74"/>
        <end position="106"/>
    </location>
</feature>
<proteinExistence type="predicted"/>
<dbReference type="EMBL" id="CP092884">
    <property type="protein sequence ID" value="UYV83079.1"/>
    <property type="molecule type" value="Genomic_DNA"/>
</dbReference>
<evidence type="ECO:0000256" key="1">
    <source>
        <dbReference type="SAM" id="MobiDB-lite"/>
    </source>
</evidence>
<organism evidence="3 4">
    <name type="scientific">Cordylochernes scorpioides</name>
    <dbReference type="NCBI Taxonomy" id="51811"/>
    <lineage>
        <taxon>Eukaryota</taxon>
        <taxon>Metazoa</taxon>
        <taxon>Ecdysozoa</taxon>
        <taxon>Arthropoda</taxon>
        <taxon>Chelicerata</taxon>
        <taxon>Arachnida</taxon>
        <taxon>Pseudoscorpiones</taxon>
        <taxon>Cheliferoidea</taxon>
        <taxon>Chernetidae</taxon>
        <taxon>Cordylochernes</taxon>
    </lineage>
</organism>
<keyword evidence="4" id="KW-1185">Reference proteome</keyword>
<name>A0ABY6LQF1_9ARAC</name>
<accession>A0ABY6LQF1</accession>
<evidence type="ECO:0000313" key="3">
    <source>
        <dbReference type="EMBL" id="UYV83079.1"/>
    </source>
</evidence>
<evidence type="ECO:0000313" key="4">
    <source>
        <dbReference type="Proteomes" id="UP001235939"/>
    </source>
</evidence>
<dbReference type="Proteomes" id="UP001235939">
    <property type="component" value="Chromosome 22"/>
</dbReference>
<gene>
    <name evidence="2" type="ORF">LAZ67_22002113</name>
    <name evidence="3" type="ORF">LAZ67_22002115</name>
</gene>
<evidence type="ECO:0000313" key="2">
    <source>
        <dbReference type="EMBL" id="UYV83078.1"/>
    </source>
</evidence>
<sequence length="182" mass="19664">MKKSSPQAPVENGQHDPSPRRLSPKLRFFRSPTEAAVGAGRSKSPQPHPTPPKSAGWKKSKFFRKTMCSGEILRGLKKLSLGQDDRRRDPNDESSSSSSRGGVKGIVARKEDILSILSTAQAPLATPPKVVAPPEVVVLPDKAVQWDDGDAFDPSLLGGAIEDFLRGSMGPSEKHVSFKQKT</sequence>
<feature type="region of interest" description="Disordered" evidence="1">
    <location>
        <begin position="1"/>
        <end position="62"/>
    </location>
</feature>
<dbReference type="EMBL" id="CP092884">
    <property type="protein sequence ID" value="UYV83078.1"/>
    <property type="molecule type" value="Genomic_DNA"/>
</dbReference>
<reference evidence="3 4" key="1">
    <citation type="submission" date="2022-03" db="EMBL/GenBank/DDBJ databases">
        <title>A chromosomal length assembly of Cordylochernes scorpioides.</title>
        <authorList>
            <person name="Zeh D."/>
            <person name="Zeh J."/>
        </authorList>
    </citation>
    <scope>NUCLEOTIDE SEQUENCE [LARGE SCALE GENOMIC DNA]</scope>
    <source>
        <strain evidence="3">IN4F17</strain>
        <tissue evidence="3">Whole Body</tissue>
    </source>
</reference>